<protein>
    <submittedName>
        <fullName evidence="2">Thiamine pyrophosphate-binding protein</fullName>
    </submittedName>
</protein>
<name>A0ABU5CQV0_9BACI</name>
<comment type="caution">
    <text evidence="2">The sequence shown here is derived from an EMBL/GenBank/DDBJ whole genome shotgun (WGS) entry which is preliminary data.</text>
</comment>
<organism evidence="2 3">
    <name type="scientific">Paracerasibacillus soli</name>
    <dbReference type="NCBI Taxonomy" id="480284"/>
    <lineage>
        <taxon>Bacteria</taxon>
        <taxon>Bacillati</taxon>
        <taxon>Bacillota</taxon>
        <taxon>Bacilli</taxon>
        <taxon>Bacillales</taxon>
        <taxon>Bacillaceae</taxon>
        <taxon>Paracerasibacillus</taxon>
    </lineage>
</organism>
<dbReference type="InterPro" id="IPR029061">
    <property type="entry name" value="THDP-binding"/>
</dbReference>
<dbReference type="PANTHER" id="PTHR42916:SF1">
    <property type="entry name" value="PROTEIN PHYLLO, CHLOROPLASTIC"/>
    <property type="match status" value="1"/>
</dbReference>
<feature type="domain" description="Thiamine pyrophosphate enzyme N-terminal TPP-binding" evidence="1">
    <location>
        <begin position="2"/>
        <end position="59"/>
    </location>
</feature>
<dbReference type="Proteomes" id="UP001275315">
    <property type="component" value="Unassembled WGS sequence"/>
</dbReference>
<dbReference type="RefSeq" id="WP_320379464.1">
    <property type="nucleotide sequence ID" value="NZ_JAWDIQ010000001.1"/>
</dbReference>
<dbReference type="EMBL" id="JAWDIQ010000001">
    <property type="protein sequence ID" value="MDY0408754.1"/>
    <property type="molecule type" value="Genomic_DNA"/>
</dbReference>
<reference evidence="2 3" key="1">
    <citation type="submission" date="2023-10" db="EMBL/GenBank/DDBJ databases">
        <title>Virgibacillus soli CC-YMP-6 genome.</title>
        <authorList>
            <person name="Miliotis G."/>
            <person name="Sengupta P."/>
            <person name="Hameed A."/>
            <person name="Chuvochina M."/>
            <person name="Mcdonagh F."/>
            <person name="Simpson A.C."/>
            <person name="Singh N.K."/>
            <person name="Rekha P.D."/>
            <person name="Raman K."/>
            <person name="Hugenholtz P."/>
            <person name="Venkateswaran K."/>
        </authorList>
    </citation>
    <scope>NUCLEOTIDE SEQUENCE [LARGE SCALE GENOMIC DNA]</scope>
    <source>
        <strain evidence="2 3">CC-YMP-6</strain>
    </source>
</reference>
<accession>A0ABU5CQV0</accession>
<keyword evidence="3" id="KW-1185">Reference proteome</keyword>
<sequence length="141" mass="15862">MAKKTQRPVALVCTSGTAAANYYPAIVEAHYSRVPLIVLTADRPHELRDVGAPQAIQQINLYGEYVKWFHEMALPEATPRMLTYVRSQAARAFHTAMEDNQGPVHLNFPLREPLVPNLMLENLWGEAKTSSYAPTHHGKRN</sequence>
<dbReference type="SUPFAM" id="SSF52518">
    <property type="entry name" value="Thiamin diphosphate-binding fold (THDP-binding)"/>
    <property type="match status" value="1"/>
</dbReference>
<evidence type="ECO:0000313" key="3">
    <source>
        <dbReference type="Proteomes" id="UP001275315"/>
    </source>
</evidence>
<proteinExistence type="predicted"/>
<gene>
    <name evidence="2" type="ORF">RWD45_09585</name>
</gene>
<evidence type="ECO:0000313" key="2">
    <source>
        <dbReference type="EMBL" id="MDY0408754.1"/>
    </source>
</evidence>
<dbReference type="Pfam" id="PF02776">
    <property type="entry name" value="TPP_enzyme_N"/>
    <property type="match status" value="1"/>
</dbReference>
<dbReference type="InterPro" id="IPR012001">
    <property type="entry name" value="Thiamin_PyroP_enz_TPP-bd_dom"/>
</dbReference>
<dbReference type="PANTHER" id="PTHR42916">
    <property type="entry name" value="2-SUCCINYL-5-ENOLPYRUVYL-6-HYDROXY-3-CYCLOHEXENE-1-CARBOXYLATE SYNTHASE"/>
    <property type="match status" value="1"/>
</dbReference>
<evidence type="ECO:0000259" key="1">
    <source>
        <dbReference type="Pfam" id="PF02776"/>
    </source>
</evidence>
<dbReference type="Gene3D" id="3.40.50.970">
    <property type="match status" value="1"/>
</dbReference>